<evidence type="ECO:0000313" key="4">
    <source>
        <dbReference type="Proteomes" id="UP000013750"/>
    </source>
</evidence>
<organism evidence="2 4">
    <name type="scientific">Enterococcus gilvus ATCC BAA-350</name>
    <dbReference type="NCBI Taxonomy" id="1158614"/>
    <lineage>
        <taxon>Bacteria</taxon>
        <taxon>Bacillati</taxon>
        <taxon>Bacillota</taxon>
        <taxon>Bacilli</taxon>
        <taxon>Lactobacillales</taxon>
        <taxon>Enterococcaceae</taxon>
        <taxon>Enterococcus</taxon>
    </lineage>
</organism>
<dbReference type="ESTHER" id="9ente-r2vhk5">
    <property type="family name" value="Duf_3089"/>
</dbReference>
<dbReference type="PATRIC" id="fig|1158614.3.peg.1310"/>
<dbReference type="AlphaFoldDB" id="R2VHK5"/>
<evidence type="ECO:0008006" key="6">
    <source>
        <dbReference type="Google" id="ProtNLM"/>
    </source>
</evidence>
<proteinExistence type="predicted"/>
<evidence type="ECO:0000313" key="5">
    <source>
        <dbReference type="Proteomes" id="UP000014160"/>
    </source>
</evidence>
<protein>
    <recommendedName>
        <fullName evidence="6">DUF3089 domain-containing protein</fullName>
    </recommendedName>
</protein>
<comment type="caution">
    <text evidence="2">The sequence shown here is derived from an EMBL/GenBank/DDBJ whole genome shotgun (WGS) entry which is preliminary data.</text>
</comment>
<dbReference type="OrthoDB" id="9794645at2"/>
<dbReference type="RefSeq" id="WP_010779719.1">
    <property type="nucleotide sequence ID" value="NZ_ASWH01000001.1"/>
</dbReference>
<dbReference type="Proteomes" id="UP000014160">
    <property type="component" value="Unassembled WGS sequence"/>
</dbReference>
<reference evidence="2 4" key="1">
    <citation type="submission" date="2013-02" db="EMBL/GenBank/DDBJ databases">
        <title>The Genome Sequence of Enterococcus gilvus ATCC BAA-350.</title>
        <authorList>
            <consortium name="The Broad Institute Genome Sequencing Platform"/>
            <consortium name="The Broad Institute Genome Sequencing Center for Infectious Disease"/>
            <person name="Earl A.M."/>
            <person name="Gilmore M.S."/>
            <person name="Lebreton F."/>
            <person name="Walker B."/>
            <person name="Young S.K."/>
            <person name="Zeng Q."/>
            <person name="Gargeya S."/>
            <person name="Fitzgerald M."/>
            <person name="Haas B."/>
            <person name="Abouelleil A."/>
            <person name="Alvarado L."/>
            <person name="Arachchi H.M."/>
            <person name="Berlin A.M."/>
            <person name="Chapman S.B."/>
            <person name="Dewar J."/>
            <person name="Goldberg J."/>
            <person name="Griggs A."/>
            <person name="Gujja S."/>
            <person name="Hansen M."/>
            <person name="Howarth C."/>
            <person name="Imamovic A."/>
            <person name="Larimer J."/>
            <person name="McCowan C."/>
            <person name="Murphy C."/>
            <person name="Neiman D."/>
            <person name="Pearson M."/>
            <person name="Priest M."/>
            <person name="Roberts A."/>
            <person name="Saif S."/>
            <person name="Shea T."/>
            <person name="Sisk P."/>
            <person name="Sykes S."/>
            <person name="Wortman J."/>
            <person name="Nusbaum C."/>
            <person name="Birren B."/>
        </authorList>
    </citation>
    <scope>NUCLEOTIDE SEQUENCE [LARGE SCALE GENOMIC DNA]</scope>
    <source>
        <strain evidence="2 4">ATCC BAA-350</strain>
    </source>
</reference>
<dbReference type="EMBL" id="AJDQ01000006">
    <property type="protein sequence ID" value="EOI57086.1"/>
    <property type="molecule type" value="Genomic_DNA"/>
</dbReference>
<sequence length="393" mass="43460">MKKLIIGLLVVFVLGAGGYYAYTTFSGNEEASPKQETRKASIKAKEPEKAGETIKASDYSDADNWLSKPTDITSQADVFMLYPTAYAQKDSNASPVAKIDNATMRAGAQVFLATQGSAFDTSGNIFAPYYRQLDANWLYSKQKSEQNEYVDGIPKADVIAAFDYYIKHENNNRPFILVGHSQGARMIKAIMYDYFKQHPGVSDRMIAAYVLGQSVTQQEMTDNPQVKFATGPDDTGVVVSYNTVAPDFNGQLPTWDEGALAINPINWRTDGTPATANENLGSYVRNDNGDYAKVMNLADATVDGTRGLVVSSTVDKAKYEMPESTRKLYPAGSYMNNDISFYYYNLQQNAENREAQYFATHPQQTTQTPTPDANQQPAQQDPQTVDPNQQTAQ</sequence>
<accession>R2VHK5</accession>
<dbReference type="EMBL" id="ASWH01000001">
    <property type="protein sequence ID" value="EOW83340.1"/>
    <property type="molecule type" value="Genomic_DNA"/>
</dbReference>
<evidence type="ECO:0000313" key="2">
    <source>
        <dbReference type="EMBL" id="EOI57086.1"/>
    </source>
</evidence>
<evidence type="ECO:0000313" key="3">
    <source>
        <dbReference type="EMBL" id="EOW83340.1"/>
    </source>
</evidence>
<feature type="region of interest" description="Disordered" evidence="1">
    <location>
        <begin position="361"/>
        <end position="393"/>
    </location>
</feature>
<feature type="region of interest" description="Disordered" evidence="1">
    <location>
        <begin position="30"/>
        <end position="54"/>
    </location>
</feature>
<dbReference type="Pfam" id="PF11288">
    <property type="entry name" value="DUF3089"/>
    <property type="match status" value="1"/>
</dbReference>
<dbReference type="SUPFAM" id="SSF53474">
    <property type="entry name" value="alpha/beta-Hydrolases"/>
    <property type="match status" value="1"/>
</dbReference>
<dbReference type="InterPro" id="IPR029058">
    <property type="entry name" value="AB_hydrolase_fold"/>
</dbReference>
<feature type="compositionally biased region" description="Low complexity" evidence="1">
    <location>
        <begin position="361"/>
        <end position="387"/>
    </location>
</feature>
<dbReference type="HOGENOM" id="CLU_054175_1_0_9"/>
<name>R2VHK5_9ENTE</name>
<dbReference type="InterPro" id="IPR021440">
    <property type="entry name" value="DUF3089"/>
</dbReference>
<dbReference type="Proteomes" id="UP000013750">
    <property type="component" value="Unassembled WGS sequence"/>
</dbReference>
<dbReference type="eggNOG" id="COG2267">
    <property type="taxonomic scope" value="Bacteria"/>
</dbReference>
<evidence type="ECO:0000256" key="1">
    <source>
        <dbReference type="SAM" id="MobiDB-lite"/>
    </source>
</evidence>
<feature type="compositionally biased region" description="Basic and acidic residues" evidence="1">
    <location>
        <begin position="31"/>
        <end position="52"/>
    </location>
</feature>
<reference evidence="3 5" key="2">
    <citation type="submission" date="2013-03" db="EMBL/GenBank/DDBJ databases">
        <title>The Genome Sequence of Enterococcus gilvus ATCC BAA-350 (PacBio/Illumina hybrid assembly).</title>
        <authorList>
            <consortium name="The Broad Institute Genomics Platform"/>
            <consortium name="The Broad Institute Genome Sequencing Center for Infectious Disease"/>
            <person name="Earl A."/>
            <person name="Russ C."/>
            <person name="Gilmore M."/>
            <person name="Surin D."/>
            <person name="Walker B."/>
            <person name="Young S."/>
            <person name="Zeng Q."/>
            <person name="Gargeya S."/>
            <person name="Fitzgerald M."/>
            <person name="Haas B."/>
            <person name="Abouelleil A."/>
            <person name="Allen A.W."/>
            <person name="Alvarado L."/>
            <person name="Arachchi H.M."/>
            <person name="Berlin A.M."/>
            <person name="Chapman S.B."/>
            <person name="Gainer-Dewar J."/>
            <person name="Goldberg J."/>
            <person name="Griggs A."/>
            <person name="Gujja S."/>
            <person name="Hansen M."/>
            <person name="Howarth C."/>
            <person name="Imamovic A."/>
            <person name="Ireland A."/>
            <person name="Larimer J."/>
            <person name="McCowan C."/>
            <person name="Murphy C."/>
            <person name="Pearson M."/>
            <person name="Poon T.W."/>
            <person name="Priest M."/>
            <person name="Roberts A."/>
            <person name="Saif S."/>
            <person name="Shea T."/>
            <person name="Sisk P."/>
            <person name="Sykes S."/>
            <person name="Wortman J."/>
            <person name="Nusbaum C."/>
            <person name="Birren B."/>
        </authorList>
    </citation>
    <scope>NUCLEOTIDE SEQUENCE [LARGE SCALE GENOMIC DNA]</scope>
    <source>
        <strain evidence="3 5">ATCC BAA-350</strain>
    </source>
</reference>
<keyword evidence="5" id="KW-1185">Reference proteome</keyword>
<gene>
    <name evidence="3" type="ORF">I592_02667</name>
    <name evidence="2" type="ORF">UKC_01300</name>
</gene>